<comment type="caution">
    <text evidence="1">The sequence shown here is derived from an EMBL/GenBank/DDBJ whole genome shotgun (WGS) entry which is preliminary data.</text>
</comment>
<organism evidence="1 2">
    <name type="scientific">Gossypium gossypioides</name>
    <name type="common">Mexican cotton</name>
    <name type="synonym">Selera gossypioides</name>
    <dbReference type="NCBI Taxonomy" id="34282"/>
    <lineage>
        <taxon>Eukaryota</taxon>
        <taxon>Viridiplantae</taxon>
        <taxon>Streptophyta</taxon>
        <taxon>Embryophyta</taxon>
        <taxon>Tracheophyta</taxon>
        <taxon>Spermatophyta</taxon>
        <taxon>Magnoliopsida</taxon>
        <taxon>eudicotyledons</taxon>
        <taxon>Gunneridae</taxon>
        <taxon>Pentapetalae</taxon>
        <taxon>rosids</taxon>
        <taxon>malvids</taxon>
        <taxon>Malvales</taxon>
        <taxon>Malvaceae</taxon>
        <taxon>Malvoideae</taxon>
        <taxon>Gossypium</taxon>
    </lineage>
</organism>
<proteinExistence type="predicted"/>
<accession>A0A7J9CXA7</accession>
<sequence>MCHHETKDLLHVLRDFLATKEAWMQIRKGYKNLSLHMDSLEFVQALQRNKVADKLAKVDLDRNIEVQVFVNFSEEMLDEFGIDKVVKFPFCLKALSTPEVIRAMDTTQLGTFIMKLGAANAKATLN</sequence>
<reference evidence="1 2" key="1">
    <citation type="journal article" date="2019" name="Genome Biol. Evol.">
        <title>Insights into the evolution of the New World diploid cottons (Gossypium, subgenus Houzingenia) based on genome sequencing.</title>
        <authorList>
            <person name="Grover C.E."/>
            <person name="Arick M.A. 2nd"/>
            <person name="Thrash A."/>
            <person name="Conover J.L."/>
            <person name="Sanders W.S."/>
            <person name="Peterson D.G."/>
            <person name="Frelichowski J.E."/>
            <person name="Scheffler J.A."/>
            <person name="Scheffler B.E."/>
            <person name="Wendel J.F."/>
        </authorList>
    </citation>
    <scope>NUCLEOTIDE SEQUENCE [LARGE SCALE GENOMIC DNA]</scope>
    <source>
        <strain evidence="1">5</strain>
        <tissue evidence="1">Leaf</tissue>
    </source>
</reference>
<evidence type="ECO:0000313" key="1">
    <source>
        <dbReference type="EMBL" id="MBA0753117.1"/>
    </source>
</evidence>
<dbReference type="EMBL" id="JABEZY010108254">
    <property type="protein sequence ID" value="MBA0753117.1"/>
    <property type="molecule type" value="Genomic_DNA"/>
</dbReference>
<name>A0A7J9CXA7_GOSGO</name>
<protein>
    <submittedName>
        <fullName evidence="1">Uncharacterized protein</fullName>
    </submittedName>
</protein>
<gene>
    <name evidence="1" type="ORF">Gogos_022164</name>
</gene>
<dbReference type="Proteomes" id="UP000593579">
    <property type="component" value="Unassembled WGS sequence"/>
</dbReference>
<evidence type="ECO:0000313" key="2">
    <source>
        <dbReference type="Proteomes" id="UP000593579"/>
    </source>
</evidence>
<feature type="non-terminal residue" evidence="1">
    <location>
        <position position="126"/>
    </location>
</feature>
<keyword evidence="2" id="KW-1185">Reference proteome</keyword>
<dbReference type="AlphaFoldDB" id="A0A7J9CXA7"/>